<comment type="caution">
    <text evidence="8">The sequence shown here is derived from an EMBL/GenBank/DDBJ whole genome shotgun (WGS) entry which is preliminary data.</text>
</comment>
<dbReference type="InterPro" id="IPR051559">
    <property type="entry name" value="HIF_prolyl_hydroxylases"/>
</dbReference>
<dbReference type="OrthoDB" id="76265at2759"/>
<feature type="non-terminal residue" evidence="8">
    <location>
        <position position="765"/>
    </location>
</feature>
<dbReference type="Proteomes" id="UP000654075">
    <property type="component" value="Unassembled WGS sequence"/>
</dbReference>
<dbReference type="PROSITE" id="PS51471">
    <property type="entry name" value="FE2OG_OXY"/>
    <property type="match status" value="1"/>
</dbReference>
<reference evidence="8" key="1">
    <citation type="submission" date="2021-02" db="EMBL/GenBank/DDBJ databases">
        <authorList>
            <person name="Dougan E. K."/>
            <person name="Rhodes N."/>
            <person name="Thang M."/>
            <person name="Chan C."/>
        </authorList>
    </citation>
    <scope>NUCLEOTIDE SEQUENCE</scope>
</reference>
<evidence type="ECO:0000256" key="6">
    <source>
        <dbReference type="ARBA" id="ARBA00023004"/>
    </source>
</evidence>
<dbReference type="GO" id="GO:0071456">
    <property type="term" value="P:cellular response to hypoxia"/>
    <property type="evidence" value="ECO:0007669"/>
    <property type="project" value="TreeGrafter"/>
</dbReference>
<dbReference type="EMBL" id="CAJNNV010029741">
    <property type="protein sequence ID" value="CAE8629921.1"/>
    <property type="molecule type" value="Genomic_DNA"/>
</dbReference>
<protein>
    <recommendedName>
        <fullName evidence="7">Fe2OG dioxygenase domain-containing protein</fullName>
    </recommendedName>
</protein>
<keyword evidence="6" id="KW-0408">Iron</keyword>
<gene>
    <name evidence="8" type="ORF">PGLA1383_LOCUS46320</name>
</gene>
<evidence type="ECO:0000256" key="1">
    <source>
        <dbReference type="ARBA" id="ARBA00001961"/>
    </source>
</evidence>
<proteinExistence type="predicted"/>
<dbReference type="GO" id="GO:0008198">
    <property type="term" value="F:ferrous iron binding"/>
    <property type="evidence" value="ECO:0007669"/>
    <property type="project" value="TreeGrafter"/>
</dbReference>
<evidence type="ECO:0000256" key="3">
    <source>
        <dbReference type="ARBA" id="ARBA00022896"/>
    </source>
</evidence>
<keyword evidence="2" id="KW-0479">Metal-binding</keyword>
<dbReference type="SMART" id="SM00702">
    <property type="entry name" value="P4Hc"/>
    <property type="match status" value="1"/>
</dbReference>
<dbReference type="InterPro" id="IPR005123">
    <property type="entry name" value="Oxoglu/Fe-dep_dioxygenase_dom"/>
</dbReference>
<keyword evidence="4" id="KW-0223">Dioxygenase</keyword>
<feature type="domain" description="Fe2OG dioxygenase" evidence="7">
    <location>
        <begin position="655"/>
        <end position="761"/>
    </location>
</feature>
<sequence>MAGVNLFSVIGVFVKALSDWSNDFAVAEMHMVLNSWSFPGGFCLYGLVASLFLNYMEDGQDYSLGMISHLLGSLQEYDFLSSSGWPLSYWSLLCLLPETQGNESWQTCGPPHPLPIRHEEFFWAATEEATSSRSVVAARLLSAQLDVAVVGHHSTLSLELQTSLLHSLPDARLECKLYGQFYPEQMVVAAEPVLSAAFRGWFAAWGEGKVAFAASADHQAGAVLEAMAFVAASQPHFAAAHLFLCHYPAVLCMLLRDAMPLAPILHLYDSQAFRATPQPWLRWAALGRFRALARHSKQDVIFTTSPVVSAQVEYFSGVRLPAVTPLALYFDCVHKPAMLEAEGLLLMLFRTHAYWQTSPGVMFASVFLRFLRENAGLGPPVVPVQMPAGKHVSCEEMVQHHAVLFMPEDLVKMSFWELYRSATPLFVPSLGLASNILPHLDGHGRGAYELSMLSGGDGMLAHFFDPDAALPHFQELKEEAAATRKLFSAPFDVRARADGHRKVYQWAGLGDFWNFPAVVHFDSIPDLLRGLWTSDFTSLSTAMRMQFSDHFRDQLQKQGYCYLDNFLSDEQALELQKEVAACHAAGRLEAGGLVNGKLPSADDAKYADRATRGDVIGWFDGDEEEWPHGRTLDGYLLKLGTLVSELAKPVPELKKVTSRSKAMAACYPGGGARYVRHVDNDGKHALCRTRLLTALIYLNEGWKEGDGGELAIYDAVDTKLEREVVAPLSNRLLLFWSDTRTPHEVRPAHKLRYSVTVWLLDNTQK</sequence>
<dbReference type="AlphaFoldDB" id="A0A813GXB8"/>
<dbReference type="InterPro" id="IPR044862">
    <property type="entry name" value="Pro_4_hyd_alph_FE2OG_OXY"/>
</dbReference>
<evidence type="ECO:0000313" key="8">
    <source>
        <dbReference type="EMBL" id="CAE8629921.1"/>
    </source>
</evidence>
<evidence type="ECO:0000256" key="5">
    <source>
        <dbReference type="ARBA" id="ARBA00023002"/>
    </source>
</evidence>
<keyword evidence="5" id="KW-0560">Oxidoreductase</keyword>
<evidence type="ECO:0000259" key="7">
    <source>
        <dbReference type="PROSITE" id="PS51471"/>
    </source>
</evidence>
<dbReference type="PANTHER" id="PTHR12907:SF26">
    <property type="entry name" value="HIF PROLYL HYDROXYLASE, ISOFORM C"/>
    <property type="match status" value="1"/>
</dbReference>
<dbReference type="GO" id="GO:0031543">
    <property type="term" value="F:peptidyl-proline dioxygenase activity"/>
    <property type="evidence" value="ECO:0007669"/>
    <property type="project" value="TreeGrafter"/>
</dbReference>
<keyword evidence="9" id="KW-1185">Reference proteome</keyword>
<dbReference type="GO" id="GO:0031418">
    <property type="term" value="F:L-ascorbic acid binding"/>
    <property type="evidence" value="ECO:0007669"/>
    <property type="project" value="UniProtKB-KW"/>
</dbReference>
<evidence type="ECO:0000313" key="9">
    <source>
        <dbReference type="Proteomes" id="UP000654075"/>
    </source>
</evidence>
<evidence type="ECO:0000256" key="2">
    <source>
        <dbReference type="ARBA" id="ARBA00022723"/>
    </source>
</evidence>
<dbReference type="SUPFAM" id="SSF51197">
    <property type="entry name" value="Clavaminate synthase-like"/>
    <property type="match status" value="1"/>
</dbReference>
<dbReference type="InterPro" id="IPR006620">
    <property type="entry name" value="Pro_4_hyd_alph"/>
</dbReference>
<dbReference type="PANTHER" id="PTHR12907">
    <property type="entry name" value="EGL NINE HOMOLOG-RELATED"/>
    <property type="match status" value="1"/>
</dbReference>
<accession>A0A813GXB8</accession>
<evidence type="ECO:0000256" key="4">
    <source>
        <dbReference type="ARBA" id="ARBA00022964"/>
    </source>
</evidence>
<dbReference type="Pfam" id="PF13640">
    <property type="entry name" value="2OG-FeII_Oxy_3"/>
    <property type="match status" value="1"/>
</dbReference>
<dbReference type="Gene3D" id="2.60.120.620">
    <property type="entry name" value="q2cbj1_9rhob like domain"/>
    <property type="match status" value="1"/>
</dbReference>
<name>A0A813GXB8_POLGL</name>
<comment type="cofactor">
    <cofactor evidence="1">
        <name>L-ascorbate</name>
        <dbReference type="ChEBI" id="CHEBI:38290"/>
    </cofactor>
</comment>
<organism evidence="8 9">
    <name type="scientific">Polarella glacialis</name>
    <name type="common">Dinoflagellate</name>
    <dbReference type="NCBI Taxonomy" id="89957"/>
    <lineage>
        <taxon>Eukaryota</taxon>
        <taxon>Sar</taxon>
        <taxon>Alveolata</taxon>
        <taxon>Dinophyceae</taxon>
        <taxon>Suessiales</taxon>
        <taxon>Suessiaceae</taxon>
        <taxon>Polarella</taxon>
    </lineage>
</organism>
<keyword evidence="3" id="KW-0847">Vitamin C</keyword>